<evidence type="ECO:0000313" key="8">
    <source>
        <dbReference type="EMBL" id="CAK9140098.1"/>
    </source>
</evidence>
<proteinExistence type="inferred from homology"/>
<reference evidence="8 9" key="1">
    <citation type="submission" date="2024-02" db="EMBL/GenBank/DDBJ databases">
        <authorList>
            <person name="Vignale AGUSTIN F."/>
            <person name="Sosa J E."/>
            <person name="Modenutti C."/>
        </authorList>
    </citation>
    <scope>NUCLEOTIDE SEQUENCE [LARGE SCALE GENOMIC DNA]</scope>
</reference>
<dbReference type="GO" id="GO:0005634">
    <property type="term" value="C:nucleus"/>
    <property type="evidence" value="ECO:0007669"/>
    <property type="project" value="UniProtKB-SubCell"/>
</dbReference>
<evidence type="ECO:0000256" key="2">
    <source>
        <dbReference type="ARBA" id="ARBA00004496"/>
    </source>
</evidence>
<keyword evidence="5" id="KW-0963">Cytoplasm</keyword>
<dbReference type="InterPro" id="IPR044189">
    <property type="entry name" value="XPO4/7-like"/>
</dbReference>
<dbReference type="PANTHER" id="PTHR12596:SF2">
    <property type="entry name" value="EXPORTIN-7 ISOFORM X1"/>
    <property type="match status" value="1"/>
</dbReference>
<protein>
    <submittedName>
        <fullName evidence="8">Uncharacterized protein</fullName>
    </submittedName>
</protein>
<keyword evidence="9" id="KW-1185">Reference proteome</keyword>
<dbReference type="AlphaFoldDB" id="A0ABC8RBQ3"/>
<dbReference type="Proteomes" id="UP001642360">
    <property type="component" value="Unassembled WGS sequence"/>
</dbReference>
<evidence type="ECO:0000256" key="7">
    <source>
        <dbReference type="ARBA" id="ARBA00023242"/>
    </source>
</evidence>
<dbReference type="GO" id="GO:0005737">
    <property type="term" value="C:cytoplasm"/>
    <property type="evidence" value="ECO:0007669"/>
    <property type="project" value="UniProtKB-SubCell"/>
</dbReference>
<keyword evidence="7" id="KW-0539">Nucleus</keyword>
<comment type="subcellular location">
    <subcellularLocation>
        <location evidence="2">Cytoplasm</location>
    </subcellularLocation>
    <subcellularLocation>
        <location evidence="1">Nucleus</location>
    </subcellularLocation>
</comment>
<sequence length="153" mass="16764">MHLGAELAAESGIAFNTPSKGGMRLPGSVSISDFPDISNFTVSIENRLQELALALSLKCLSFDFVGTSIDESSEEFGTVQIPSSWRPVLEDQSTLQIFFDYYAITKPPLSKEALECLVRLASVRRSLFTNDAARSKFLAHLMTGTKEILQTGQ</sequence>
<dbReference type="PANTHER" id="PTHR12596">
    <property type="entry name" value="EXPORTIN 4,7-RELATED"/>
    <property type="match status" value="1"/>
</dbReference>
<keyword evidence="4" id="KW-0813">Transport</keyword>
<accession>A0ABC8RBQ3</accession>
<evidence type="ECO:0000256" key="6">
    <source>
        <dbReference type="ARBA" id="ARBA00022927"/>
    </source>
</evidence>
<comment type="caution">
    <text evidence="8">The sequence shown here is derived from an EMBL/GenBank/DDBJ whole genome shotgun (WGS) entry which is preliminary data.</text>
</comment>
<organism evidence="8 9">
    <name type="scientific">Ilex paraguariensis</name>
    <name type="common">yerba mate</name>
    <dbReference type="NCBI Taxonomy" id="185542"/>
    <lineage>
        <taxon>Eukaryota</taxon>
        <taxon>Viridiplantae</taxon>
        <taxon>Streptophyta</taxon>
        <taxon>Embryophyta</taxon>
        <taxon>Tracheophyta</taxon>
        <taxon>Spermatophyta</taxon>
        <taxon>Magnoliopsida</taxon>
        <taxon>eudicotyledons</taxon>
        <taxon>Gunneridae</taxon>
        <taxon>Pentapetalae</taxon>
        <taxon>asterids</taxon>
        <taxon>campanulids</taxon>
        <taxon>Aquifoliales</taxon>
        <taxon>Aquifoliaceae</taxon>
        <taxon>Ilex</taxon>
    </lineage>
</organism>
<gene>
    <name evidence="8" type="ORF">ILEXP_LOCUS7523</name>
</gene>
<evidence type="ECO:0000256" key="4">
    <source>
        <dbReference type="ARBA" id="ARBA00022448"/>
    </source>
</evidence>
<evidence type="ECO:0000313" key="9">
    <source>
        <dbReference type="Proteomes" id="UP001642360"/>
    </source>
</evidence>
<comment type="similarity">
    <text evidence="3">Belongs to the exportin family.</text>
</comment>
<evidence type="ECO:0000256" key="5">
    <source>
        <dbReference type="ARBA" id="ARBA00022490"/>
    </source>
</evidence>
<keyword evidence="6" id="KW-0653">Protein transport</keyword>
<feature type="non-terminal residue" evidence="8">
    <location>
        <position position="153"/>
    </location>
</feature>
<dbReference type="EMBL" id="CAUOFW020001013">
    <property type="protein sequence ID" value="CAK9140098.1"/>
    <property type="molecule type" value="Genomic_DNA"/>
</dbReference>
<name>A0ABC8RBQ3_9AQUA</name>
<dbReference type="GO" id="GO:0015031">
    <property type="term" value="P:protein transport"/>
    <property type="evidence" value="ECO:0007669"/>
    <property type="project" value="UniProtKB-KW"/>
</dbReference>
<evidence type="ECO:0000256" key="1">
    <source>
        <dbReference type="ARBA" id="ARBA00004123"/>
    </source>
</evidence>
<evidence type="ECO:0000256" key="3">
    <source>
        <dbReference type="ARBA" id="ARBA00009466"/>
    </source>
</evidence>